<feature type="chain" id="PRO_5047496988" description="DUF5105 domain-containing protein" evidence="1">
    <location>
        <begin position="22"/>
        <end position="234"/>
    </location>
</feature>
<name>A0ABV0EXK1_9ENTE</name>
<comment type="caution">
    <text evidence="2">The sequence shown here is derived from an EMBL/GenBank/DDBJ whole genome shotgun (WGS) entry which is preliminary data.</text>
</comment>
<dbReference type="PROSITE" id="PS51257">
    <property type="entry name" value="PROKAR_LIPOPROTEIN"/>
    <property type="match status" value="1"/>
</dbReference>
<evidence type="ECO:0000313" key="2">
    <source>
        <dbReference type="EMBL" id="MEO1780539.1"/>
    </source>
</evidence>
<keyword evidence="3" id="KW-1185">Reference proteome</keyword>
<organism evidence="2 3">
    <name type="scientific">Enterococcus diestrammenae</name>
    <dbReference type="NCBI Taxonomy" id="1155073"/>
    <lineage>
        <taxon>Bacteria</taxon>
        <taxon>Bacillati</taxon>
        <taxon>Bacillota</taxon>
        <taxon>Bacilli</taxon>
        <taxon>Lactobacillales</taxon>
        <taxon>Enterococcaceae</taxon>
        <taxon>Enterococcus</taxon>
    </lineage>
</organism>
<evidence type="ECO:0000256" key="1">
    <source>
        <dbReference type="SAM" id="SignalP"/>
    </source>
</evidence>
<proteinExistence type="predicted"/>
<evidence type="ECO:0000313" key="3">
    <source>
        <dbReference type="Proteomes" id="UP001429357"/>
    </source>
</evidence>
<dbReference type="RefSeq" id="WP_161868954.1">
    <property type="nucleotide sequence ID" value="NZ_MAEI02000001.1"/>
</dbReference>
<feature type="signal peptide" evidence="1">
    <location>
        <begin position="1"/>
        <end position="21"/>
    </location>
</feature>
<evidence type="ECO:0008006" key="4">
    <source>
        <dbReference type="Google" id="ProtNLM"/>
    </source>
</evidence>
<gene>
    <name evidence="2" type="ORF">BAU18_000078</name>
</gene>
<reference evidence="2" key="1">
    <citation type="submission" date="2016-06" db="EMBL/GenBank/DDBJ databases">
        <authorList>
            <person name="Van Tyne D."/>
        </authorList>
    </citation>
    <scope>NUCLEOTIDE SEQUENCE</scope>
    <source>
        <strain evidence="2">JM9A</strain>
    </source>
</reference>
<dbReference type="Proteomes" id="UP001429357">
    <property type="component" value="Unassembled WGS sequence"/>
</dbReference>
<protein>
    <recommendedName>
        <fullName evidence="4">DUF5105 domain-containing protein</fullName>
    </recommendedName>
</protein>
<keyword evidence="1" id="KW-0732">Signal</keyword>
<dbReference type="EMBL" id="MAEI02000001">
    <property type="protein sequence ID" value="MEO1780539.1"/>
    <property type="molecule type" value="Genomic_DNA"/>
</dbReference>
<accession>A0ABV0EXK1</accession>
<sequence length="234" mass="26213">MRKYLLPVFIGLLFLTGCAKAIPAKEAATLFVEQLVYQKEETKFTENFQNGKELTKNFEANAALFQDTFASGLVAADTEVSEETAAEISQLLMEKVRSATDYQVKVTETDSVRNVSYEIYGLDILAVMKQTTEKVTEAMLADTSLAKDETKLQKQTILELKQVLQAPPVKTEPVTVMLEMKPVKGKWTVVAGQQAEQEKLYLAFVAGVKDQETLTNDWQQAQDELTKELAEKMK</sequence>
<reference evidence="2" key="2">
    <citation type="submission" date="2024-02" db="EMBL/GenBank/DDBJ databases">
        <title>The Genome Sequence of Enterococcus diestrammenae JM9A.</title>
        <authorList>
            <person name="Earl A."/>
            <person name="Manson A."/>
            <person name="Gilmore M."/>
            <person name="Sanders J."/>
            <person name="Shea T."/>
            <person name="Howe W."/>
            <person name="Livny J."/>
            <person name="Cuomo C."/>
            <person name="Neafsey D."/>
            <person name="Birren B."/>
        </authorList>
    </citation>
    <scope>NUCLEOTIDE SEQUENCE</scope>
    <source>
        <strain evidence="2">JM9A</strain>
    </source>
</reference>